<evidence type="ECO:0000256" key="5">
    <source>
        <dbReference type="ARBA" id="ARBA00048200"/>
    </source>
</evidence>
<evidence type="ECO:0000256" key="1">
    <source>
        <dbReference type="ARBA" id="ARBA00004781"/>
    </source>
</evidence>
<organism evidence="8 9">
    <name type="scientific">Vibrio spartinae</name>
    <dbReference type="NCBI Taxonomy" id="1918945"/>
    <lineage>
        <taxon>Bacteria</taxon>
        <taxon>Pseudomonadati</taxon>
        <taxon>Pseudomonadota</taxon>
        <taxon>Gammaproteobacteria</taxon>
        <taxon>Vibrionales</taxon>
        <taxon>Vibrionaceae</taxon>
        <taxon>Vibrio</taxon>
    </lineage>
</organism>
<accession>A0A1N6M2W4</accession>
<dbReference type="InterPro" id="IPR029903">
    <property type="entry name" value="RmlD-like-bd"/>
</dbReference>
<dbReference type="UniPathway" id="UPA00281"/>
<dbReference type="CDD" id="cd05254">
    <property type="entry name" value="dTDP_HR_like_SDR_e"/>
    <property type="match status" value="1"/>
</dbReference>
<dbReference type="RefSeq" id="WP_074372286.1">
    <property type="nucleotide sequence ID" value="NZ_AP024907.1"/>
</dbReference>
<dbReference type="Gene3D" id="3.90.25.10">
    <property type="entry name" value="UDP-galactose 4-epimerase, domain 1"/>
    <property type="match status" value="1"/>
</dbReference>
<evidence type="ECO:0000256" key="6">
    <source>
        <dbReference type="RuleBase" id="RU364082"/>
    </source>
</evidence>
<dbReference type="AlphaFoldDB" id="A0A1N6M2W4"/>
<dbReference type="PANTHER" id="PTHR10491">
    <property type="entry name" value="DTDP-4-DEHYDRORHAMNOSE REDUCTASE"/>
    <property type="match status" value="1"/>
</dbReference>
<keyword evidence="6" id="KW-0521">NADP</keyword>
<feature type="domain" description="RmlD-like substrate binding" evidence="7">
    <location>
        <begin position="2"/>
        <end position="280"/>
    </location>
</feature>
<comment type="cofactor">
    <cofactor evidence="6">
        <name>Mg(2+)</name>
        <dbReference type="ChEBI" id="CHEBI:18420"/>
    </cofactor>
    <text evidence="6">Binds 1 Mg(2+) ion per monomer.</text>
</comment>
<dbReference type="UniPathway" id="UPA00124"/>
<dbReference type="PANTHER" id="PTHR10491:SF4">
    <property type="entry name" value="METHIONINE ADENOSYLTRANSFERASE 2 SUBUNIT BETA"/>
    <property type="match status" value="1"/>
</dbReference>
<reference evidence="8 9" key="1">
    <citation type="submission" date="2016-12" db="EMBL/GenBank/DDBJ databases">
        <authorList>
            <person name="Song W.-J."/>
            <person name="Kurnit D.M."/>
        </authorList>
    </citation>
    <scope>NUCLEOTIDE SEQUENCE [LARGE SCALE GENOMIC DNA]</scope>
    <source>
        <strain evidence="8 9">CECT 9026</strain>
    </source>
</reference>
<dbReference type="NCBIfam" id="TIGR01214">
    <property type="entry name" value="rmlD"/>
    <property type="match status" value="1"/>
</dbReference>
<evidence type="ECO:0000256" key="3">
    <source>
        <dbReference type="ARBA" id="ARBA00012929"/>
    </source>
</evidence>
<dbReference type="OrthoDB" id="9803892at2"/>
<dbReference type="Proteomes" id="UP000184774">
    <property type="component" value="Unassembled WGS sequence"/>
</dbReference>
<evidence type="ECO:0000259" key="7">
    <source>
        <dbReference type="Pfam" id="PF04321"/>
    </source>
</evidence>
<sequence length="285" mass="32241">MILVTGTNGLLGSELKKILCKDNTLFSDKNDLDITSKSSIADYLNANEEISLIINCAAGANAEYIQDNEDWGRLITVDGPKFLALESAKRNIKLIHISTDYVFDGEKNTPYTENDLTNGLSLYGKFKSEGEKEVLKYSKTCAIIRTSWLFSEQCKDFIGAMINASSNRKSVNVVFDQVGSPTYVPDLAKYIVEIGKQLNNDEKEIFHLTNEGICSWYDIACCIMRELNIDCEVNPIRSNEYPTKAPRPHYSVLDKKKVKDRFGFKIRHYQEALSECLKNIKGEMK</sequence>
<evidence type="ECO:0000256" key="4">
    <source>
        <dbReference type="ARBA" id="ARBA00017099"/>
    </source>
</evidence>
<dbReference type="EMBL" id="FSSB01000009">
    <property type="protein sequence ID" value="SIO93720.1"/>
    <property type="molecule type" value="Genomic_DNA"/>
</dbReference>
<gene>
    <name evidence="8" type="primary">rmlD</name>
    <name evidence="8" type="ORF">VSP9026_01390</name>
</gene>
<dbReference type="Pfam" id="PF04321">
    <property type="entry name" value="RmlD_sub_bind"/>
    <property type="match status" value="1"/>
</dbReference>
<keyword evidence="6 8" id="KW-0560">Oxidoreductase</keyword>
<dbReference type="InterPro" id="IPR036291">
    <property type="entry name" value="NAD(P)-bd_dom_sf"/>
</dbReference>
<dbReference type="GO" id="GO:0008831">
    <property type="term" value="F:dTDP-4-dehydrorhamnose reductase activity"/>
    <property type="evidence" value="ECO:0007669"/>
    <property type="project" value="UniProtKB-EC"/>
</dbReference>
<dbReference type="InterPro" id="IPR005913">
    <property type="entry name" value="dTDP_dehydrorham_reduct"/>
</dbReference>
<dbReference type="GO" id="GO:0009243">
    <property type="term" value="P:O antigen biosynthetic process"/>
    <property type="evidence" value="ECO:0007669"/>
    <property type="project" value="UniProtKB-UniPathway"/>
</dbReference>
<comment type="catalytic activity">
    <reaction evidence="5 6">
        <text>dTDP-beta-L-rhamnose + NADP(+) = dTDP-4-dehydro-beta-L-rhamnose + NADPH + H(+)</text>
        <dbReference type="Rhea" id="RHEA:21796"/>
        <dbReference type="ChEBI" id="CHEBI:15378"/>
        <dbReference type="ChEBI" id="CHEBI:57510"/>
        <dbReference type="ChEBI" id="CHEBI:57783"/>
        <dbReference type="ChEBI" id="CHEBI:58349"/>
        <dbReference type="ChEBI" id="CHEBI:62830"/>
        <dbReference type="EC" id="1.1.1.133"/>
    </reaction>
</comment>
<name>A0A1N6M2W4_9VIBR</name>
<comment type="pathway">
    <text evidence="1 6">Carbohydrate biosynthesis; dTDP-L-rhamnose biosynthesis.</text>
</comment>
<proteinExistence type="inferred from homology"/>
<evidence type="ECO:0000256" key="2">
    <source>
        <dbReference type="ARBA" id="ARBA00010944"/>
    </source>
</evidence>
<dbReference type="GO" id="GO:0005829">
    <property type="term" value="C:cytosol"/>
    <property type="evidence" value="ECO:0007669"/>
    <property type="project" value="TreeGrafter"/>
</dbReference>
<protein>
    <recommendedName>
        <fullName evidence="4 6">dTDP-4-dehydrorhamnose reductase</fullName>
        <ecNumber evidence="3 6">1.1.1.133</ecNumber>
    </recommendedName>
</protein>
<evidence type="ECO:0000313" key="8">
    <source>
        <dbReference type="EMBL" id="SIO93720.1"/>
    </source>
</evidence>
<evidence type="ECO:0000313" key="9">
    <source>
        <dbReference type="Proteomes" id="UP000184774"/>
    </source>
</evidence>
<dbReference type="GO" id="GO:0019305">
    <property type="term" value="P:dTDP-rhamnose biosynthetic process"/>
    <property type="evidence" value="ECO:0007669"/>
    <property type="project" value="UniProtKB-UniPathway"/>
</dbReference>
<comment type="function">
    <text evidence="6">Catalyzes the reduction of dTDP-6-deoxy-L-lyxo-4-hexulose to yield dTDP-L-rhamnose.</text>
</comment>
<dbReference type="SUPFAM" id="SSF51735">
    <property type="entry name" value="NAD(P)-binding Rossmann-fold domains"/>
    <property type="match status" value="1"/>
</dbReference>
<dbReference type="Gene3D" id="3.40.50.720">
    <property type="entry name" value="NAD(P)-binding Rossmann-like Domain"/>
    <property type="match status" value="1"/>
</dbReference>
<comment type="similarity">
    <text evidence="2 6">Belongs to the dTDP-4-dehydrorhamnose reductase family.</text>
</comment>
<dbReference type="EC" id="1.1.1.133" evidence="3 6"/>